<dbReference type="Proteomes" id="UP000240042">
    <property type="component" value="Unassembled WGS sequence"/>
</dbReference>
<evidence type="ECO:0000313" key="2">
    <source>
        <dbReference type="Proteomes" id="UP000240042"/>
    </source>
</evidence>
<keyword evidence="2" id="KW-1185">Reference proteome</keyword>
<dbReference type="EMBL" id="FOKY01000017">
    <property type="protein sequence ID" value="SFB89679.1"/>
    <property type="molecule type" value="Genomic_DNA"/>
</dbReference>
<accession>A0A1I1ER71</accession>
<dbReference type="RefSeq" id="WP_092319707.1">
    <property type="nucleotide sequence ID" value="NZ_FOKY01000017.1"/>
</dbReference>
<dbReference type="AlphaFoldDB" id="A0A1I1ER71"/>
<evidence type="ECO:0000313" key="1">
    <source>
        <dbReference type="EMBL" id="SFB89679.1"/>
    </source>
</evidence>
<sequence length="106" mass="12233">MATTQGLNKIYHNNYHIIDCLCRILDILFVLYDVVRTSIELAILHEQYAEKRKIDFFENSIDDLTQIEILLKAYDFVSDLDSANDGKTLLSFIASFSNKNKIKDAI</sequence>
<name>A0A1I1ER71_BREAD</name>
<protein>
    <submittedName>
        <fullName evidence="1">Uncharacterized protein</fullName>
    </submittedName>
</protein>
<gene>
    <name evidence="1" type="ORF">SAMN02745150_01225</name>
</gene>
<reference evidence="2" key="1">
    <citation type="submission" date="2016-10" db="EMBL/GenBank/DDBJ databases">
        <authorList>
            <person name="Varghese N."/>
            <person name="Submissions S."/>
        </authorList>
    </citation>
    <scope>NUCLEOTIDE SEQUENCE [LARGE SCALE GENOMIC DNA]</scope>
    <source>
        <strain evidence="2">ATCC 43811</strain>
    </source>
</reference>
<organism evidence="1 2">
    <name type="scientific">Brevinema andersonii</name>
    <dbReference type="NCBI Taxonomy" id="34097"/>
    <lineage>
        <taxon>Bacteria</taxon>
        <taxon>Pseudomonadati</taxon>
        <taxon>Spirochaetota</taxon>
        <taxon>Spirochaetia</taxon>
        <taxon>Brevinematales</taxon>
        <taxon>Brevinemataceae</taxon>
        <taxon>Brevinema</taxon>
    </lineage>
</organism>
<dbReference type="STRING" id="34097.SAMN02745150_01225"/>
<proteinExistence type="predicted"/>